<dbReference type="InterPro" id="IPR012340">
    <property type="entry name" value="NA-bd_OB-fold"/>
</dbReference>
<keyword evidence="5 7" id="KW-0067">ATP-binding</keyword>
<evidence type="ECO:0000256" key="2">
    <source>
        <dbReference type="ARBA" id="ARBA00006914"/>
    </source>
</evidence>
<protein>
    <submittedName>
        <fullName evidence="10">26S protease regulatory subunit 7</fullName>
    </submittedName>
</protein>
<feature type="domain" description="AAA+ ATPase" evidence="9">
    <location>
        <begin position="171"/>
        <end position="311"/>
    </location>
</feature>
<dbReference type="InterPro" id="IPR003959">
    <property type="entry name" value="ATPase_AAA_core"/>
</dbReference>
<dbReference type="InterPro" id="IPR041569">
    <property type="entry name" value="AAA_lid_3"/>
</dbReference>
<dbReference type="InterPro" id="IPR027417">
    <property type="entry name" value="P-loop_NTPase"/>
</dbReference>
<keyword evidence="10" id="KW-0378">Hydrolase</keyword>
<sequence length="401" mass="43799">MPPSHEVLKAYMSAVEEHNKVVEKLQAVRKREKQLSATLDESNELIASLSTYGEQLATVIQVIDANNVLVRLVAGPRYLVNRRSAINPRSIKPGSRVSLCLSTLSIMHVLPPQMDESVYAMSDSNADGNSEDAKLTYANVGGLQEEIKLIKEAIELPLRSPELFARVGIKPPKSILLYGAPGTGKSLICKCLANSLQISYVKCVGSQLVRKYIGESAAIIRDLFSYAREKSPCLLMIDEVDAIASKRSDDGSSLDREIDRALLQLLTEIDGFTALDAGVKVVFCTNRPECLDPALLRPGRCDVKIEIRIPDSTARYEILKIHSEGMTLGGDVDLGAIVKVTDGFNGADLRNVMTEAGLSALRALRSEVLQEDLLHAASIVRKNKALESSAHSYMMKGHNAR</sequence>
<dbReference type="InterPro" id="IPR050221">
    <property type="entry name" value="26S_Proteasome_ATPase"/>
</dbReference>
<keyword evidence="11" id="KW-1185">Reference proteome</keyword>
<dbReference type="Gene3D" id="1.10.8.60">
    <property type="match status" value="1"/>
</dbReference>
<dbReference type="Pfam" id="PF17862">
    <property type="entry name" value="AAA_lid_3"/>
    <property type="match status" value="1"/>
</dbReference>
<evidence type="ECO:0000313" key="10">
    <source>
        <dbReference type="EMBL" id="TNJ27122.1"/>
    </source>
</evidence>
<dbReference type="PANTHER" id="PTHR23073">
    <property type="entry name" value="26S PROTEASOME REGULATORY SUBUNIT"/>
    <property type="match status" value="1"/>
</dbReference>
<comment type="similarity">
    <text evidence="2 7">Belongs to the AAA ATPase family.</text>
</comment>
<evidence type="ECO:0000256" key="4">
    <source>
        <dbReference type="ARBA" id="ARBA00022741"/>
    </source>
</evidence>
<dbReference type="FunFam" id="3.40.50.300:FF:000033">
    <property type="entry name" value="26S protease regulatory subunit 6B"/>
    <property type="match status" value="1"/>
</dbReference>
<dbReference type="SUPFAM" id="SSF52540">
    <property type="entry name" value="P-loop containing nucleoside triphosphate hydrolases"/>
    <property type="match status" value="1"/>
</dbReference>
<evidence type="ECO:0000256" key="1">
    <source>
        <dbReference type="ARBA" id="ARBA00004496"/>
    </source>
</evidence>
<evidence type="ECO:0000256" key="7">
    <source>
        <dbReference type="RuleBase" id="RU003651"/>
    </source>
</evidence>
<dbReference type="Gene3D" id="3.40.50.300">
    <property type="entry name" value="P-loop containing nucleotide triphosphate hydrolases"/>
    <property type="match status" value="1"/>
</dbReference>
<dbReference type="InterPro" id="IPR003593">
    <property type="entry name" value="AAA+_ATPase"/>
</dbReference>
<dbReference type="GO" id="GO:0005524">
    <property type="term" value="F:ATP binding"/>
    <property type="evidence" value="ECO:0007669"/>
    <property type="project" value="UniProtKB-KW"/>
</dbReference>
<keyword evidence="4 7" id="KW-0547">Nucleotide-binding</keyword>
<dbReference type="Pfam" id="PF00004">
    <property type="entry name" value="AAA"/>
    <property type="match status" value="1"/>
</dbReference>
<evidence type="ECO:0000256" key="5">
    <source>
        <dbReference type="ARBA" id="ARBA00022840"/>
    </source>
</evidence>
<comment type="subcellular location">
    <subcellularLocation>
        <location evidence="1">Cytoplasm</location>
    </subcellularLocation>
</comment>
<evidence type="ECO:0000256" key="6">
    <source>
        <dbReference type="ARBA" id="ARBA00022942"/>
    </source>
</evidence>
<accession>A0A4Z1SN10</accession>
<dbReference type="EMBL" id="VDLU01000004">
    <property type="protein sequence ID" value="TNJ27122.1"/>
    <property type="molecule type" value="Genomic_DNA"/>
</dbReference>
<name>A0A4Z1SN10_GIAMU</name>
<dbReference type="InterPro" id="IPR003960">
    <property type="entry name" value="ATPase_AAA_CS"/>
</dbReference>
<dbReference type="OrthoDB" id="1664597at2759"/>
<proteinExistence type="inferred from homology"/>
<keyword evidence="8" id="KW-0175">Coiled coil</keyword>
<dbReference type="Proteomes" id="UP000315496">
    <property type="component" value="Chromosome 4"/>
</dbReference>
<evidence type="ECO:0000313" key="11">
    <source>
        <dbReference type="Proteomes" id="UP000315496"/>
    </source>
</evidence>
<dbReference type="AlphaFoldDB" id="A0A4Z1SN10"/>
<dbReference type="GO" id="GO:0006508">
    <property type="term" value="P:proteolysis"/>
    <property type="evidence" value="ECO:0007669"/>
    <property type="project" value="UniProtKB-KW"/>
</dbReference>
<keyword evidence="6" id="KW-0647">Proteasome</keyword>
<dbReference type="GO" id="GO:0008233">
    <property type="term" value="F:peptidase activity"/>
    <property type="evidence" value="ECO:0007669"/>
    <property type="project" value="UniProtKB-KW"/>
</dbReference>
<evidence type="ECO:0000256" key="8">
    <source>
        <dbReference type="SAM" id="Coils"/>
    </source>
</evidence>
<evidence type="ECO:0000259" key="9">
    <source>
        <dbReference type="SMART" id="SM00382"/>
    </source>
</evidence>
<keyword evidence="10" id="KW-0645">Protease</keyword>
<organism evidence="10 11">
    <name type="scientific">Giardia muris</name>
    <dbReference type="NCBI Taxonomy" id="5742"/>
    <lineage>
        <taxon>Eukaryota</taxon>
        <taxon>Metamonada</taxon>
        <taxon>Diplomonadida</taxon>
        <taxon>Hexamitidae</taxon>
        <taxon>Giardiinae</taxon>
        <taxon>Giardia</taxon>
    </lineage>
</organism>
<dbReference type="PROSITE" id="PS00674">
    <property type="entry name" value="AAA"/>
    <property type="match status" value="1"/>
</dbReference>
<gene>
    <name evidence="10" type="ORF">GMRT_12798</name>
</gene>
<dbReference type="GO" id="GO:0005737">
    <property type="term" value="C:cytoplasm"/>
    <property type="evidence" value="ECO:0007669"/>
    <property type="project" value="UniProtKB-SubCell"/>
</dbReference>
<keyword evidence="3" id="KW-0963">Cytoplasm</keyword>
<dbReference type="VEuPathDB" id="GiardiaDB:GMRT_12798"/>
<dbReference type="GO" id="GO:0000502">
    <property type="term" value="C:proteasome complex"/>
    <property type="evidence" value="ECO:0007669"/>
    <property type="project" value="UniProtKB-KW"/>
</dbReference>
<dbReference type="Pfam" id="PF16450">
    <property type="entry name" value="Prot_ATP_ID_OB_C"/>
    <property type="match status" value="1"/>
</dbReference>
<dbReference type="SMART" id="SM00382">
    <property type="entry name" value="AAA"/>
    <property type="match status" value="1"/>
</dbReference>
<dbReference type="Gene3D" id="2.40.50.140">
    <property type="entry name" value="Nucleic acid-binding proteins"/>
    <property type="match status" value="1"/>
</dbReference>
<dbReference type="GO" id="GO:0016887">
    <property type="term" value="F:ATP hydrolysis activity"/>
    <property type="evidence" value="ECO:0007669"/>
    <property type="project" value="InterPro"/>
</dbReference>
<reference evidence="10 11" key="1">
    <citation type="submission" date="2019-05" db="EMBL/GenBank/DDBJ databases">
        <title>The compact genome of Giardia muris reveals important steps in the evolution of intestinal protozoan parasites.</title>
        <authorList>
            <person name="Xu F."/>
            <person name="Jimenez-Gonzalez A."/>
            <person name="Einarsson E."/>
            <person name="Astvaldsson A."/>
            <person name="Peirasmaki D."/>
            <person name="Eckmann L."/>
            <person name="Andersson J.O."/>
            <person name="Svard S.G."/>
            <person name="Jerlstrom-Hultqvist J."/>
        </authorList>
    </citation>
    <scope>NUCLEOTIDE SEQUENCE [LARGE SCALE GENOMIC DNA]</scope>
    <source>
        <strain evidence="10 11">Roberts-Thomson</strain>
    </source>
</reference>
<dbReference type="InterPro" id="IPR032501">
    <property type="entry name" value="Prot_ATP_ID_OB_2nd"/>
</dbReference>
<evidence type="ECO:0000256" key="3">
    <source>
        <dbReference type="ARBA" id="ARBA00022490"/>
    </source>
</evidence>
<comment type="caution">
    <text evidence="10">The sequence shown here is derived from an EMBL/GenBank/DDBJ whole genome shotgun (WGS) entry which is preliminary data.</text>
</comment>
<feature type="coiled-coil region" evidence="8">
    <location>
        <begin position="15"/>
        <end position="45"/>
    </location>
</feature>